<dbReference type="CDD" id="cd14744">
    <property type="entry name" value="PAAR_CT_2"/>
    <property type="match status" value="1"/>
</dbReference>
<reference evidence="1" key="1">
    <citation type="submission" date="2022-11" db="EMBL/GenBank/DDBJ databases">
        <title>Biodiversity and phylogenetic relationships of bacteria.</title>
        <authorList>
            <person name="Machado R.A.R."/>
            <person name="Bhat A."/>
            <person name="Loulou A."/>
            <person name="Kallel S."/>
        </authorList>
    </citation>
    <scope>NUCLEOTIDE SEQUENCE</scope>
    <source>
        <strain evidence="1">A-IN1</strain>
    </source>
</reference>
<dbReference type="EMBL" id="JAPKMY010000007">
    <property type="protein sequence ID" value="MCX5468841.1"/>
    <property type="molecule type" value="Genomic_DNA"/>
</dbReference>
<protein>
    <submittedName>
        <fullName evidence="1">PAAR domain-containing protein</fullName>
    </submittedName>
</protein>
<evidence type="ECO:0000313" key="2">
    <source>
        <dbReference type="Proteomes" id="UP001146019"/>
    </source>
</evidence>
<proteinExistence type="predicted"/>
<accession>A0A9X3DVG2</accession>
<dbReference type="Pfam" id="PF05488">
    <property type="entry name" value="PAAR_motif"/>
    <property type="match status" value="1"/>
</dbReference>
<dbReference type="Proteomes" id="UP001146019">
    <property type="component" value="Unassembled WGS sequence"/>
</dbReference>
<organism evidence="1 2">
    <name type="scientific">Acinetobacter nematophilus</name>
    <dbReference type="NCBI Taxonomy" id="2994642"/>
    <lineage>
        <taxon>Bacteria</taxon>
        <taxon>Pseudomonadati</taxon>
        <taxon>Pseudomonadota</taxon>
        <taxon>Gammaproteobacteria</taxon>
        <taxon>Moraxellales</taxon>
        <taxon>Moraxellaceae</taxon>
        <taxon>Acinetobacter</taxon>
    </lineage>
</organism>
<dbReference type="InterPro" id="IPR008727">
    <property type="entry name" value="PAAR_motif"/>
</dbReference>
<dbReference type="RefSeq" id="WP_266130920.1">
    <property type="nucleotide sequence ID" value="NZ_JAPKMY010000007.1"/>
</dbReference>
<comment type="caution">
    <text evidence="1">The sequence shown here is derived from an EMBL/GenBank/DDBJ whole genome shotgun (WGS) entry which is preliminary data.</text>
</comment>
<sequence length="179" mass="19335">MNAFITSGAKTDHGGIVVEADHSFLIDGKAIHLEGMKHYCPKCKVMTSAISLGKGFFIVGTSTAIMAGDKTTCGATFLPNQSLAVRESGKSIGRNNAKNSTSTNNNFADVFDEQIVAVDHEGNFIPNTAYYIKSEDGQIFNGYTDSEGKTPRIITNSANDLEIWLGDDAEFMMENHKNG</sequence>
<evidence type="ECO:0000313" key="1">
    <source>
        <dbReference type="EMBL" id="MCX5468841.1"/>
    </source>
</evidence>
<name>A0A9X3DVG2_9GAMM</name>
<dbReference type="Gene3D" id="2.60.200.60">
    <property type="match status" value="1"/>
</dbReference>
<gene>
    <name evidence="1" type="ORF">OSH00_13950</name>
</gene>
<keyword evidence="2" id="KW-1185">Reference proteome</keyword>
<dbReference type="AlphaFoldDB" id="A0A9X3DVG2"/>